<dbReference type="EMBL" id="GBRH01224175">
    <property type="protein sequence ID" value="JAD73720.1"/>
    <property type="molecule type" value="Transcribed_RNA"/>
</dbReference>
<accession>A0A0A9CK11</accession>
<reference evidence="1" key="1">
    <citation type="submission" date="2014-09" db="EMBL/GenBank/DDBJ databases">
        <authorList>
            <person name="Magalhaes I.L.F."/>
            <person name="Oliveira U."/>
            <person name="Santos F.R."/>
            <person name="Vidigal T.H.D.A."/>
            <person name="Brescovit A.D."/>
            <person name="Santos A.J."/>
        </authorList>
    </citation>
    <scope>NUCLEOTIDE SEQUENCE</scope>
    <source>
        <tissue evidence="1">Shoot tissue taken approximately 20 cm above the soil surface</tissue>
    </source>
</reference>
<protein>
    <submittedName>
        <fullName evidence="1">Uncharacterized protein</fullName>
    </submittedName>
</protein>
<dbReference type="AlphaFoldDB" id="A0A0A9CK11"/>
<sequence>MCGHTRKDRIRNDDICDRVGVALIE</sequence>
<reference evidence="1" key="2">
    <citation type="journal article" date="2015" name="Data Brief">
        <title>Shoot transcriptome of the giant reed, Arundo donax.</title>
        <authorList>
            <person name="Barrero R.A."/>
            <person name="Guerrero F.D."/>
            <person name="Moolhuijzen P."/>
            <person name="Goolsby J.A."/>
            <person name="Tidwell J."/>
            <person name="Bellgard S.E."/>
            <person name="Bellgard M.I."/>
        </authorList>
    </citation>
    <scope>NUCLEOTIDE SEQUENCE</scope>
    <source>
        <tissue evidence="1">Shoot tissue taken approximately 20 cm above the soil surface</tissue>
    </source>
</reference>
<organism evidence="1">
    <name type="scientific">Arundo donax</name>
    <name type="common">Giant reed</name>
    <name type="synonym">Donax arundinaceus</name>
    <dbReference type="NCBI Taxonomy" id="35708"/>
    <lineage>
        <taxon>Eukaryota</taxon>
        <taxon>Viridiplantae</taxon>
        <taxon>Streptophyta</taxon>
        <taxon>Embryophyta</taxon>
        <taxon>Tracheophyta</taxon>
        <taxon>Spermatophyta</taxon>
        <taxon>Magnoliopsida</taxon>
        <taxon>Liliopsida</taxon>
        <taxon>Poales</taxon>
        <taxon>Poaceae</taxon>
        <taxon>PACMAD clade</taxon>
        <taxon>Arundinoideae</taxon>
        <taxon>Arundineae</taxon>
        <taxon>Arundo</taxon>
    </lineage>
</organism>
<evidence type="ECO:0000313" key="1">
    <source>
        <dbReference type="EMBL" id="JAD73720.1"/>
    </source>
</evidence>
<name>A0A0A9CK11_ARUDO</name>
<proteinExistence type="predicted"/>